<proteinExistence type="predicted"/>
<accession>A0ABQ1G9M5</accession>
<protein>
    <submittedName>
        <fullName evidence="1">Uncharacterized protein</fullName>
    </submittedName>
</protein>
<evidence type="ECO:0000313" key="2">
    <source>
        <dbReference type="Proteomes" id="UP000627464"/>
    </source>
</evidence>
<keyword evidence="2" id="KW-1185">Reference proteome</keyword>
<reference evidence="2" key="1">
    <citation type="journal article" date="2019" name="Int. J. Syst. Evol. Microbiol.">
        <title>The Global Catalogue of Microorganisms (GCM) 10K type strain sequencing project: providing services to taxonomists for standard genome sequencing and annotation.</title>
        <authorList>
            <consortium name="The Broad Institute Genomics Platform"/>
            <consortium name="The Broad Institute Genome Sequencing Center for Infectious Disease"/>
            <person name="Wu L."/>
            <person name="Ma J."/>
        </authorList>
    </citation>
    <scope>NUCLEOTIDE SEQUENCE [LARGE SCALE GENOMIC DNA]</scope>
    <source>
        <strain evidence="2">CGMCC 1.12806</strain>
    </source>
</reference>
<organism evidence="1 2">
    <name type="scientific">Hafnia psychrotolerans</name>
    <dbReference type="NCBI Taxonomy" id="1477018"/>
    <lineage>
        <taxon>Bacteria</taxon>
        <taxon>Pseudomonadati</taxon>
        <taxon>Pseudomonadota</taxon>
        <taxon>Gammaproteobacteria</taxon>
        <taxon>Enterobacterales</taxon>
        <taxon>Hafniaceae</taxon>
        <taxon>Hafnia</taxon>
    </lineage>
</organism>
<name>A0ABQ1G9M5_9GAMM</name>
<sequence length="44" mass="5008">MAKIDRHGLTAGTGQQQTAEQQSVIFHVVINPRDIEQCFYESFI</sequence>
<gene>
    <name evidence="1" type="ORF">GCM10011328_12970</name>
</gene>
<comment type="caution">
    <text evidence="1">The sequence shown here is derived from an EMBL/GenBank/DDBJ whole genome shotgun (WGS) entry which is preliminary data.</text>
</comment>
<dbReference type="Proteomes" id="UP000627464">
    <property type="component" value="Unassembled WGS sequence"/>
</dbReference>
<dbReference type="EMBL" id="BMFZ01000003">
    <property type="protein sequence ID" value="GGA39470.1"/>
    <property type="molecule type" value="Genomic_DNA"/>
</dbReference>
<evidence type="ECO:0000313" key="1">
    <source>
        <dbReference type="EMBL" id="GGA39470.1"/>
    </source>
</evidence>